<organism evidence="1 2">
    <name type="scientific">Pedobacter puniceum</name>
    <dbReference type="NCBI Taxonomy" id="2666136"/>
    <lineage>
        <taxon>Bacteria</taxon>
        <taxon>Pseudomonadati</taxon>
        <taxon>Bacteroidota</taxon>
        <taxon>Sphingobacteriia</taxon>
        <taxon>Sphingobacteriales</taxon>
        <taxon>Sphingobacteriaceae</taxon>
        <taxon>Pedobacter</taxon>
    </lineage>
</organism>
<dbReference type="InterPro" id="IPR013783">
    <property type="entry name" value="Ig-like_fold"/>
</dbReference>
<sequence length="159" mass="17542">MIKNLFKTTLSIALILSLFSCKKDEDNNQAPVVSIISPTTTYTYFGAQPYVEITAEAYDNDGTIAKVEFYRGTTLVATEIIPDSRKERMNAKNRITISATEAPIDYSRRYSTYVEGSPFVAGSNTITAKAYDDKGKITNSAAITFNLELQRVVAFPASL</sequence>
<proteinExistence type="predicted"/>
<protein>
    <submittedName>
        <fullName evidence="1">Uncharacterized protein</fullName>
    </submittedName>
</protein>
<evidence type="ECO:0000313" key="1">
    <source>
        <dbReference type="EMBL" id="MRX45901.1"/>
    </source>
</evidence>
<accession>A0A7K0FJR3</accession>
<evidence type="ECO:0000313" key="2">
    <source>
        <dbReference type="Proteomes" id="UP000462931"/>
    </source>
</evidence>
<reference evidence="1 2" key="1">
    <citation type="submission" date="2019-11" db="EMBL/GenBank/DDBJ databases">
        <authorList>
            <person name="Cheng Q."/>
            <person name="Yang Z."/>
        </authorList>
    </citation>
    <scope>NUCLEOTIDE SEQUENCE [LARGE SCALE GENOMIC DNA]</scope>
    <source>
        <strain evidence="1 2">HX-22-1</strain>
    </source>
</reference>
<dbReference type="Pfam" id="PF17957">
    <property type="entry name" value="Big_7"/>
    <property type="match status" value="1"/>
</dbReference>
<keyword evidence="2" id="KW-1185">Reference proteome</keyword>
<dbReference type="EMBL" id="WKJI01000001">
    <property type="protein sequence ID" value="MRX45901.1"/>
    <property type="molecule type" value="Genomic_DNA"/>
</dbReference>
<dbReference type="Gene3D" id="2.60.40.10">
    <property type="entry name" value="Immunoglobulins"/>
    <property type="match status" value="1"/>
</dbReference>
<dbReference type="PROSITE" id="PS51257">
    <property type="entry name" value="PROKAR_LIPOPROTEIN"/>
    <property type="match status" value="1"/>
</dbReference>
<gene>
    <name evidence="1" type="ORF">GJJ64_01730</name>
</gene>
<dbReference type="AlphaFoldDB" id="A0A7K0FJR3"/>
<comment type="caution">
    <text evidence="1">The sequence shown here is derived from an EMBL/GenBank/DDBJ whole genome shotgun (WGS) entry which is preliminary data.</text>
</comment>
<dbReference type="Proteomes" id="UP000462931">
    <property type="component" value="Unassembled WGS sequence"/>
</dbReference>
<name>A0A7K0FJR3_9SPHI</name>
<dbReference type="RefSeq" id="WP_154286047.1">
    <property type="nucleotide sequence ID" value="NZ_WKJI01000001.1"/>
</dbReference>